<reference evidence="1 2" key="1">
    <citation type="journal article" date="2019" name="Indoor Air">
        <title>Impacts of indoor surface finishes on bacterial viability.</title>
        <authorList>
            <person name="Hu J."/>
            <person name="Maamar S.B."/>
            <person name="Glawe A.J."/>
            <person name="Gottel N."/>
            <person name="Gilbert J.A."/>
            <person name="Hartmann E.M."/>
        </authorList>
    </citation>
    <scope>NUCLEOTIDE SEQUENCE [LARGE SCALE GENOMIC DNA]</scope>
    <source>
        <strain evidence="1 2">AF060A6</strain>
    </source>
</reference>
<proteinExistence type="predicted"/>
<sequence length="58" mass="7011">MNRKELILEVGEMLDTYCQDCFVREYFRKEYGKRYAQNFCIKNCTVGQKLKEYGEKLS</sequence>
<dbReference type="OrthoDB" id="2454446at2"/>
<comment type="caution">
    <text evidence="1">The sequence shown here is derived from an EMBL/GenBank/DDBJ whole genome shotgun (WGS) entry which is preliminary data.</text>
</comment>
<keyword evidence="1" id="KW-0479">Metal-binding</keyword>
<protein>
    <submittedName>
        <fullName evidence="1">Zinc-finger domain-containing protein</fullName>
    </submittedName>
</protein>
<name>A0A4S3PZZ5_9BACI</name>
<evidence type="ECO:0000313" key="1">
    <source>
        <dbReference type="EMBL" id="THE15166.1"/>
    </source>
</evidence>
<keyword evidence="2" id="KW-1185">Reference proteome</keyword>
<dbReference type="RefSeq" id="WP_136378016.1">
    <property type="nucleotide sequence ID" value="NZ_SLUB01000002.1"/>
</dbReference>
<dbReference type="AlphaFoldDB" id="A0A4S3PZZ5"/>
<dbReference type="InterPro" id="IPR019718">
    <property type="entry name" value="DUF2602"/>
</dbReference>
<dbReference type="Proteomes" id="UP000306477">
    <property type="component" value="Unassembled WGS sequence"/>
</dbReference>
<gene>
    <name evidence="1" type="ORF">E1I69_02300</name>
</gene>
<accession>A0A4S3PZZ5</accession>
<keyword evidence="1" id="KW-0862">Zinc</keyword>
<organism evidence="1 2">
    <name type="scientific">Bacillus timonensis</name>
    <dbReference type="NCBI Taxonomy" id="1033734"/>
    <lineage>
        <taxon>Bacteria</taxon>
        <taxon>Bacillati</taxon>
        <taxon>Bacillota</taxon>
        <taxon>Bacilli</taxon>
        <taxon>Bacillales</taxon>
        <taxon>Bacillaceae</taxon>
        <taxon>Bacillus</taxon>
    </lineage>
</organism>
<dbReference type="GO" id="GO:0008270">
    <property type="term" value="F:zinc ion binding"/>
    <property type="evidence" value="ECO:0007669"/>
    <property type="project" value="UniProtKB-KW"/>
</dbReference>
<dbReference type="Pfam" id="PF10782">
    <property type="entry name" value="zf-C2HCIx2C"/>
    <property type="match status" value="1"/>
</dbReference>
<evidence type="ECO:0000313" key="2">
    <source>
        <dbReference type="Proteomes" id="UP000306477"/>
    </source>
</evidence>
<keyword evidence="1" id="KW-0863">Zinc-finger</keyword>
<dbReference type="STRING" id="1033734.GCA_000285535_04026"/>
<dbReference type="EMBL" id="SLUB01000002">
    <property type="protein sequence ID" value="THE15166.1"/>
    <property type="molecule type" value="Genomic_DNA"/>
</dbReference>